<keyword evidence="2" id="KW-0812">Transmembrane</keyword>
<protein>
    <submittedName>
        <fullName evidence="4">Uncharacterized protein</fullName>
    </submittedName>
</protein>
<feature type="chain" id="PRO_5042200982" evidence="3">
    <location>
        <begin position="22"/>
        <end position="299"/>
    </location>
</feature>
<evidence type="ECO:0000313" key="5">
    <source>
        <dbReference type="Proteomes" id="UP001218218"/>
    </source>
</evidence>
<evidence type="ECO:0000313" key="4">
    <source>
        <dbReference type="EMBL" id="KAJ7321921.1"/>
    </source>
</evidence>
<name>A0AAD7EG94_9AGAR</name>
<keyword evidence="5" id="KW-1185">Reference proteome</keyword>
<sequence length="299" mass="31303">MWLPHSFIAVLFAVLAKGALTNTTVDDPNTNFTFGGTWTALSTQSACASTSKTPCPPQPDPSQTSDGTWHVGTIHPGAPQSAAWGSFAFKGSAVYIFGIDQAGQAEIDFVLDQVTNPDIHKHHYTGTQQFAYDALFFSTTGLSDQLHTVYWGLKATGNAVQSVLFDYAVVTSGEEGMPTTPGGVTNSGGSGGSTPGTPQSTSSASKSKANVGAIAGGVIGAVFAALVIIFVWLRCRKVRRLAADPAPGSQFLRIEDYYATQDASPPSSTHQVNPFPVPVDRSTFKGGAPVAIFNVAILD</sequence>
<gene>
    <name evidence="4" type="ORF">DFH08DRAFT_712506</name>
</gene>
<keyword evidence="3" id="KW-0732">Signal</keyword>
<keyword evidence="2" id="KW-1133">Transmembrane helix</keyword>
<comment type="caution">
    <text evidence="4">The sequence shown here is derived from an EMBL/GenBank/DDBJ whole genome shotgun (WGS) entry which is preliminary data.</text>
</comment>
<organism evidence="4 5">
    <name type="scientific">Mycena albidolilacea</name>
    <dbReference type="NCBI Taxonomy" id="1033008"/>
    <lineage>
        <taxon>Eukaryota</taxon>
        <taxon>Fungi</taxon>
        <taxon>Dikarya</taxon>
        <taxon>Basidiomycota</taxon>
        <taxon>Agaricomycotina</taxon>
        <taxon>Agaricomycetes</taxon>
        <taxon>Agaricomycetidae</taxon>
        <taxon>Agaricales</taxon>
        <taxon>Marasmiineae</taxon>
        <taxon>Mycenaceae</taxon>
        <taxon>Mycena</taxon>
    </lineage>
</organism>
<feature type="transmembrane region" description="Helical" evidence="2">
    <location>
        <begin position="211"/>
        <end position="233"/>
    </location>
</feature>
<dbReference type="EMBL" id="JARIHO010000049">
    <property type="protein sequence ID" value="KAJ7321921.1"/>
    <property type="molecule type" value="Genomic_DNA"/>
</dbReference>
<dbReference type="AlphaFoldDB" id="A0AAD7EG94"/>
<evidence type="ECO:0000256" key="1">
    <source>
        <dbReference type="SAM" id="MobiDB-lite"/>
    </source>
</evidence>
<feature type="region of interest" description="Disordered" evidence="1">
    <location>
        <begin position="176"/>
        <end position="205"/>
    </location>
</feature>
<accession>A0AAD7EG94</accession>
<feature type="compositionally biased region" description="Gly residues" evidence="1">
    <location>
        <begin position="185"/>
        <end position="194"/>
    </location>
</feature>
<proteinExistence type="predicted"/>
<keyword evidence="2" id="KW-0472">Membrane</keyword>
<dbReference type="Proteomes" id="UP001218218">
    <property type="component" value="Unassembled WGS sequence"/>
</dbReference>
<feature type="compositionally biased region" description="Low complexity" evidence="1">
    <location>
        <begin position="195"/>
        <end position="205"/>
    </location>
</feature>
<reference evidence="4" key="1">
    <citation type="submission" date="2023-03" db="EMBL/GenBank/DDBJ databases">
        <title>Massive genome expansion in bonnet fungi (Mycena s.s.) driven by repeated elements and novel gene families across ecological guilds.</title>
        <authorList>
            <consortium name="Lawrence Berkeley National Laboratory"/>
            <person name="Harder C.B."/>
            <person name="Miyauchi S."/>
            <person name="Viragh M."/>
            <person name="Kuo A."/>
            <person name="Thoen E."/>
            <person name="Andreopoulos B."/>
            <person name="Lu D."/>
            <person name="Skrede I."/>
            <person name="Drula E."/>
            <person name="Henrissat B."/>
            <person name="Morin E."/>
            <person name="Kohler A."/>
            <person name="Barry K."/>
            <person name="LaButti K."/>
            <person name="Morin E."/>
            <person name="Salamov A."/>
            <person name="Lipzen A."/>
            <person name="Mereny Z."/>
            <person name="Hegedus B."/>
            <person name="Baldrian P."/>
            <person name="Stursova M."/>
            <person name="Weitz H."/>
            <person name="Taylor A."/>
            <person name="Grigoriev I.V."/>
            <person name="Nagy L.G."/>
            <person name="Martin F."/>
            <person name="Kauserud H."/>
        </authorList>
    </citation>
    <scope>NUCLEOTIDE SEQUENCE</scope>
    <source>
        <strain evidence="4">CBHHK002</strain>
    </source>
</reference>
<dbReference type="Gene3D" id="2.60.120.260">
    <property type="entry name" value="Galactose-binding domain-like"/>
    <property type="match status" value="1"/>
</dbReference>
<feature type="signal peptide" evidence="3">
    <location>
        <begin position="1"/>
        <end position="21"/>
    </location>
</feature>
<evidence type="ECO:0000256" key="2">
    <source>
        <dbReference type="SAM" id="Phobius"/>
    </source>
</evidence>
<evidence type="ECO:0000256" key="3">
    <source>
        <dbReference type="SAM" id="SignalP"/>
    </source>
</evidence>